<dbReference type="InterPro" id="IPR013780">
    <property type="entry name" value="Glyco_hydro_b"/>
</dbReference>
<protein>
    <recommendedName>
        <fullName evidence="3">P-type domain-containing protein</fullName>
    </recommendedName>
</protein>
<dbReference type="Gene3D" id="2.60.40.1760">
    <property type="entry name" value="glycosyl hydrolase (family 31)"/>
    <property type="match status" value="1"/>
</dbReference>
<dbReference type="PANTHER" id="PTHR22762:SF133">
    <property type="entry name" value="P-TYPE DOMAIN-CONTAINING PROTEIN"/>
    <property type="match status" value="1"/>
</dbReference>
<feature type="domain" description="P-type" evidence="3">
    <location>
        <begin position="312"/>
        <end position="356"/>
    </location>
</feature>
<dbReference type="Gene3D" id="2.60.40.1180">
    <property type="entry name" value="Golgi alpha-mannosidase II"/>
    <property type="match status" value="2"/>
</dbReference>
<keyword evidence="1" id="KW-1015">Disulfide bond</keyword>
<dbReference type="SUPFAM" id="SSF51011">
    <property type="entry name" value="Glycosyl hydrolase domain"/>
    <property type="match status" value="1"/>
</dbReference>
<sequence>MALIKCPCSQDQADTDTSHKLLISLLEVLRAEMIGWMLEAWPPQDPAFYGADSVLLRSSKHYLMIRYTLLPYLYTLFYKAHTTGETVVRPLVHEFYSDSNTWEVDRQFLWGKHLLITPVLDPGTDTIKAYIPDAVWYDYETMEHISDRKKHVDMHLPADKLGLHIRGGAILPTQKPEVTTTYSRRNPMGLIVALDDNNQAAGELFWDDGDSRDTVENGNYVHYQFSFVNGNLTLQVTTADYKDPNNLKFENITFLGVPLSPTSISVTHIPTEGGRAKTTVLPNSNFDHDAAKQVLFLYSLSLTLGESYTIHLEINEELERFDCYPEGNADETKCKERGCLWKQSTTEGAPWCYYPSDYGYAVTKREETSSGITLDITRNMKYRSSGRPDSPDVDNLRVQIWYHTSNMLQFKIWDPTNERFEVPVPLSVPSTPDTDESKRLYRVLVSENPFGIQVIRDSTGTKM</sequence>
<evidence type="ECO:0000256" key="1">
    <source>
        <dbReference type="ARBA" id="ARBA00023157"/>
    </source>
</evidence>
<dbReference type="Pfam" id="PF21365">
    <property type="entry name" value="Glyco_hydro_31_3rd"/>
    <property type="match status" value="1"/>
</dbReference>
<comment type="caution">
    <text evidence="2">Lacks conserved residue(s) required for the propagation of feature annotation.</text>
</comment>
<dbReference type="InterPro" id="IPR044913">
    <property type="entry name" value="P_trefoil_dom_sf"/>
</dbReference>
<proteinExistence type="predicted"/>
<dbReference type="Proteomes" id="UP001482620">
    <property type="component" value="Unassembled WGS sequence"/>
</dbReference>
<dbReference type="PANTHER" id="PTHR22762">
    <property type="entry name" value="ALPHA-GLUCOSIDASE"/>
    <property type="match status" value="1"/>
</dbReference>
<dbReference type="EMBL" id="JAHRIQ010105506">
    <property type="protein sequence ID" value="MEQ2255510.1"/>
    <property type="molecule type" value="Genomic_DNA"/>
</dbReference>
<evidence type="ECO:0000256" key="2">
    <source>
        <dbReference type="PROSITE-ProRule" id="PRU00779"/>
    </source>
</evidence>
<evidence type="ECO:0000259" key="3">
    <source>
        <dbReference type="PROSITE" id="PS51448"/>
    </source>
</evidence>
<gene>
    <name evidence="4" type="ORF">ILYODFUR_014598</name>
</gene>
<reference evidence="4 5" key="1">
    <citation type="submission" date="2021-06" db="EMBL/GenBank/DDBJ databases">
        <authorList>
            <person name="Palmer J.M."/>
        </authorList>
    </citation>
    <scope>NUCLEOTIDE SEQUENCE [LARGE SCALE GENOMIC DNA]</scope>
    <source>
        <strain evidence="5">if_2019</strain>
        <tissue evidence="4">Muscle</tissue>
    </source>
</reference>
<name>A0ABV0VDZ2_9TELE</name>
<dbReference type="PROSITE" id="PS51448">
    <property type="entry name" value="P_TREFOIL_2"/>
    <property type="match status" value="1"/>
</dbReference>
<dbReference type="Gene3D" id="4.10.110.10">
    <property type="entry name" value="Spasmolytic Protein, domain 1"/>
    <property type="match status" value="1"/>
</dbReference>
<dbReference type="SMART" id="SM00018">
    <property type="entry name" value="PD"/>
    <property type="match status" value="1"/>
</dbReference>
<dbReference type="InterPro" id="IPR000519">
    <property type="entry name" value="P_trefoil_dom"/>
</dbReference>
<keyword evidence="5" id="KW-1185">Reference proteome</keyword>
<dbReference type="CDD" id="cd00111">
    <property type="entry name" value="Trefoil"/>
    <property type="match status" value="1"/>
</dbReference>
<organism evidence="4 5">
    <name type="scientific">Ilyodon furcidens</name>
    <name type="common">goldbreast splitfin</name>
    <dbReference type="NCBI Taxonomy" id="33524"/>
    <lineage>
        <taxon>Eukaryota</taxon>
        <taxon>Metazoa</taxon>
        <taxon>Chordata</taxon>
        <taxon>Craniata</taxon>
        <taxon>Vertebrata</taxon>
        <taxon>Euteleostomi</taxon>
        <taxon>Actinopterygii</taxon>
        <taxon>Neopterygii</taxon>
        <taxon>Teleostei</taxon>
        <taxon>Neoteleostei</taxon>
        <taxon>Acanthomorphata</taxon>
        <taxon>Ovalentaria</taxon>
        <taxon>Atherinomorphae</taxon>
        <taxon>Cyprinodontiformes</taxon>
        <taxon>Goodeidae</taxon>
        <taxon>Ilyodon</taxon>
    </lineage>
</organism>
<dbReference type="InterPro" id="IPR011013">
    <property type="entry name" value="Gal_mutarotase_sf_dom"/>
</dbReference>
<dbReference type="SUPFAM" id="SSF74650">
    <property type="entry name" value="Galactose mutarotase-like"/>
    <property type="match status" value="1"/>
</dbReference>
<accession>A0ABV0VDZ2</accession>
<dbReference type="Pfam" id="PF00088">
    <property type="entry name" value="Trefoil"/>
    <property type="match status" value="1"/>
</dbReference>
<dbReference type="InterPro" id="IPR048395">
    <property type="entry name" value="Glyco_hydro_31_C"/>
</dbReference>
<comment type="caution">
    <text evidence="4">The sequence shown here is derived from an EMBL/GenBank/DDBJ whole genome shotgun (WGS) entry which is preliminary data.</text>
</comment>
<evidence type="ECO:0000313" key="4">
    <source>
        <dbReference type="EMBL" id="MEQ2255510.1"/>
    </source>
</evidence>
<evidence type="ECO:0000313" key="5">
    <source>
        <dbReference type="Proteomes" id="UP001482620"/>
    </source>
</evidence>